<accession>A0A918G268</accession>
<reference evidence="2" key="2">
    <citation type="submission" date="2020-09" db="EMBL/GenBank/DDBJ databases">
        <authorList>
            <person name="Sun Q."/>
            <person name="Ohkuma M."/>
        </authorList>
    </citation>
    <scope>NUCLEOTIDE SEQUENCE</scope>
    <source>
        <strain evidence="2">JCM 4386</strain>
    </source>
</reference>
<reference evidence="2" key="1">
    <citation type="journal article" date="2014" name="Int. J. Syst. Evol. Microbiol.">
        <title>Complete genome sequence of Corynebacterium casei LMG S-19264T (=DSM 44701T), isolated from a smear-ripened cheese.</title>
        <authorList>
            <consortium name="US DOE Joint Genome Institute (JGI-PGF)"/>
            <person name="Walter F."/>
            <person name="Albersmeier A."/>
            <person name="Kalinowski J."/>
            <person name="Ruckert C."/>
        </authorList>
    </citation>
    <scope>NUCLEOTIDE SEQUENCE</scope>
    <source>
        <strain evidence="2">JCM 4386</strain>
    </source>
</reference>
<protein>
    <submittedName>
        <fullName evidence="2">Uncharacterized protein</fullName>
    </submittedName>
</protein>
<gene>
    <name evidence="2" type="ORF">GCM10010269_62860</name>
</gene>
<evidence type="ECO:0000313" key="2">
    <source>
        <dbReference type="EMBL" id="GGS15092.1"/>
    </source>
</evidence>
<feature type="transmembrane region" description="Helical" evidence="1">
    <location>
        <begin position="120"/>
        <end position="139"/>
    </location>
</feature>
<feature type="transmembrane region" description="Helical" evidence="1">
    <location>
        <begin position="145"/>
        <end position="166"/>
    </location>
</feature>
<dbReference type="RefSeq" id="WP_190152718.1">
    <property type="nucleotide sequence ID" value="NZ_BMTL01000031.1"/>
</dbReference>
<dbReference type="EMBL" id="BMTL01000031">
    <property type="protein sequence ID" value="GGS15092.1"/>
    <property type="molecule type" value="Genomic_DNA"/>
</dbReference>
<name>A0A918G268_9ACTN</name>
<dbReference type="Proteomes" id="UP000606194">
    <property type="component" value="Unassembled WGS sequence"/>
</dbReference>
<keyword evidence="1" id="KW-0812">Transmembrane</keyword>
<evidence type="ECO:0000313" key="3">
    <source>
        <dbReference type="Proteomes" id="UP000606194"/>
    </source>
</evidence>
<comment type="caution">
    <text evidence="2">The sequence shown here is derived from an EMBL/GenBank/DDBJ whole genome shotgun (WGS) entry which is preliminary data.</text>
</comment>
<keyword evidence="1" id="KW-1133">Transmembrane helix</keyword>
<feature type="transmembrane region" description="Helical" evidence="1">
    <location>
        <begin position="51"/>
        <end position="71"/>
    </location>
</feature>
<proteinExistence type="predicted"/>
<dbReference type="AlphaFoldDB" id="A0A918G268"/>
<keyword evidence="3" id="KW-1185">Reference proteome</keyword>
<keyword evidence="1" id="KW-0472">Membrane</keyword>
<organism evidence="2 3">
    <name type="scientific">Streptomyces humidus</name>
    <dbReference type="NCBI Taxonomy" id="52259"/>
    <lineage>
        <taxon>Bacteria</taxon>
        <taxon>Bacillati</taxon>
        <taxon>Actinomycetota</taxon>
        <taxon>Actinomycetes</taxon>
        <taxon>Kitasatosporales</taxon>
        <taxon>Streptomycetaceae</taxon>
        <taxon>Streptomyces</taxon>
    </lineage>
</organism>
<evidence type="ECO:0000256" key="1">
    <source>
        <dbReference type="SAM" id="Phobius"/>
    </source>
</evidence>
<sequence length="685" mass="75529">MTLAAGVLLDKDFWGGVAQWGLILVGLFTLARVAAFAVTPRVVWKYQPLHWWTLAWTGWLLLVLASIPWTLFDLTGDRSPASIAAGTGMLVTGVVAFAALAIAVQLALRRPTVMSLPVPAVWWVTLAVLEAGCVAAFVTDAPVRGYTATGTVSAVGVLMFGFALGTRLKLRVTVRKDGKEDPVSTAYAVTRIATMGHKVRGLEVPKGTDAALPEDAVAALPQEGRVAAALLRIALSLFAIAPWRADIALPDEKTATVTLRRNETTADSTIIFRSELGLNGFEPPPEAGDFRTICEQDVLTAAGSFLFLCLAKSYPALREGLCGARHWRSLACQVLAGTPPWAGRPEVEQELLARAIDKDPGNSAARLSFLVARYGSMAETRDDQKDFIERLERFHKSIERKEDDGTDVGYLPLHVRTLWKLITARVNYAAMSSNNINAARVERDEKARPECKELKDLLRRLKGQAQGDDSLMPFYEQVEPNYRILSAQIEGESAPPLGEDISLLSSYNLACLTVERDDFPEALKRLNFALGLKENRGDALTDPVLRPLRKTRGSELMVLLDKPRLSKIEVLEPHVEQLEKDGICYPAELLVRSANNAQIKELAASLNVPIATVMWMRDVCRLVESCPDPQQAVAWTNLLTREGIDRQKALSRLDKAEKRRLEKLSWTADGEPLTRKELRKWAKSK</sequence>
<feature type="transmembrane region" description="Helical" evidence="1">
    <location>
        <begin position="83"/>
        <end position="108"/>
    </location>
</feature>
<feature type="transmembrane region" description="Helical" evidence="1">
    <location>
        <begin position="20"/>
        <end position="39"/>
    </location>
</feature>